<evidence type="ECO:0000313" key="2">
    <source>
        <dbReference type="Proteomes" id="UP001177260"/>
    </source>
</evidence>
<accession>A0ACC3BGE8</accession>
<comment type="caution">
    <text evidence="1">The sequence shown here is derived from an EMBL/GenBank/DDBJ whole genome shotgun (WGS) entry which is preliminary data.</text>
</comment>
<evidence type="ECO:0000313" key="1">
    <source>
        <dbReference type="EMBL" id="KAK1149561.1"/>
    </source>
</evidence>
<sequence>MAPAWFVKLDANLRVLASKMSPEHEKKVAEYLDLAKEESHGQAKPEPPRPSFAVTSIPPSKVIDTFNLKWGVGGWGLLEEHRKPMLPCVRNALDDFALATNHAPEKEALVRSRIDAILYMTLADKKRGEHSEASRRSSLEPLTQYRSVDFQAETDIKIPWTYDSRKVTLSGKADYSLWYGNAERPESNLVVVEAKTQGNDGLMQVISYMARLGPALSRTSSLSRKRTLEEAAGLEVSSSCIVKCDSIDYSCTACRAAGQDCTFDIAPGKRGPKGKPRLRNHESREETSYITPVVYTAEPSPSSTTLDRYRALANAVAHASSFSTSLEVVVRKCADLFFEYIVPLNMSVHEPSYRHLVNHTLESSPPGVSLSLSAFAIITAVCAKVCLFMPSDLFTLGDPLGEVFLKASRSCLASYLDADLENPCADSIAIRYLHSNCLHISARPKIAWHSFGEAVRLILHMRLYDEDSYASLPLIEAEKRRNAFWQLYIGDKSLAVLRSMPITIHEYVFAQGITTAYPSSDQNKCVAAVTSTFDLQPVLTIYHLIFSRMTEKIRLVGTSLLAIIQEPSSSHLGTRARHDFAVLLDILSRLDSKASDTLQRELL</sequence>
<protein>
    <submittedName>
        <fullName evidence="1">Uncharacterized protein</fullName>
    </submittedName>
</protein>
<name>A0ACC3BGE8_9EURO</name>
<reference evidence="1 2" key="1">
    <citation type="journal article" date="2023" name="ACS Omega">
        <title>Identification of the Neoaspergillic Acid Biosynthesis Gene Cluster by Establishing an In Vitro CRISPR-Ribonucleoprotein Genetic System in Aspergillus melleus.</title>
        <authorList>
            <person name="Yuan B."/>
            <person name="Grau M.F."/>
            <person name="Murata R.M."/>
            <person name="Torok T."/>
            <person name="Venkateswaran K."/>
            <person name="Stajich J.E."/>
            <person name="Wang C.C.C."/>
        </authorList>
    </citation>
    <scope>NUCLEOTIDE SEQUENCE [LARGE SCALE GENOMIC DNA]</scope>
    <source>
        <strain evidence="1 2">IMV 1140</strain>
    </source>
</reference>
<proteinExistence type="predicted"/>
<organism evidence="1 2">
    <name type="scientific">Aspergillus melleus</name>
    <dbReference type="NCBI Taxonomy" id="138277"/>
    <lineage>
        <taxon>Eukaryota</taxon>
        <taxon>Fungi</taxon>
        <taxon>Dikarya</taxon>
        <taxon>Ascomycota</taxon>
        <taxon>Pezizomycotina</taxon>
        <taxon>Eurotiomycetes</taxon>
        <taxon>Eurotiomycetidae</taxon>
        <taxon>Eurotiales</taxon>
        <taxon>Aspergillaceae</taxon>
        <taxon>Aspergillus</taxon>
        <taxon>Aspergillus subgen. Circumdati</taxon>
    </lineage>
</organism>
<gene>
    <name evidence="1" type="ORF">N8T08_005110</name>
</gene>
<dbReference type="Proteomes" id="UP001177260">
    <property type="component" value="Unassembled WGS sequence"/>
</dbReference>
<keyword evidence="2" id="KW-1185">Reference proteome</keyword>
<dbReference type="EMBL" id="JAOPJF010000003">
    <property type="protein sequence ID" value="KAK1149561.1"/>
    <property type="molecule type" value="Genomic_DNA"/>
</dbReference>